<accession>A4C3D9</accession>
<dbReference type="Proteomes" id="UP000006201">
    <property type="component" value="Unassembled WGS sequence"/>
</dbReference>
<comment type="caution">
    <text evidence="2">The sequence shown here is derived from an EMBL/GenBank/DDBJ whole genome shotgun (WGS) entry which is preliminary data.</text>
</comment>
<sequence length="99" mass="10674">MVLVIAVVLGITIVLATEYGLQGEDYSGCYVYDAMLVGFECTGFPGASVVSLLANLPLLMLFSPLFMMFNLKSALVAVSLWAFPIMFVVSSNKVKKLNA</sequence>
<reference evidence="2 3" key="1">
    <citation type="submission" date="2006-02" db="EMBL/GenBank/DDBJ databases">
        <authorList>
            <person name="Moran M.A."/>
            <person name="Kjelleberg S."/>
            <person name="Egan S."/>
            <person name="Saunders N."/>
            <person name="Thomas T."/>
            <person name="Ferriera S."/>
            <person name="Johnson J."/>
            <person name="Kravitz S."/>
            <person name="Halpern A."/>
            <person name="Remington K."/>
            <person name="Beeson K."/>
            <person name="Tran B."/>
            <person name="Rogers Y.-H."/>
            <person name="Friedman R."/>
            <person name="Venter J.C."/>
        </authorList>
    </citation>
    <scope>NUCLEOTIDE SEQUENCE [LARGE SCALE GENOMIC DNA]</scope>
    <source>
        <strain evidence="2 3">D2</strain>
    </source>
</reference>
<organism evidence="2 3">
    <name type="scientific">Pseudoalteromonas tunicata D2</name>
    <dbReference type="NCBI Taxonomy" id="87626"/>
    <lineage>
        <taxon>Bacteria</taxon>
        <taxon>Pseudomonadati</taxon>
        <taxon>Pseudomonadota</taxon>
        <taxon>Gammaproteobacteria</taxon>
        <taxon>Alteromonadales</taxon>
        <taxon>Pseudoalteromonadaceae</taxon>
        <taxon>Pseudoalteromonas</taxon>
    </lineage>
</organism>
<dbReference type="HOGENOM" id="CLU_2318053_0_0_6"/>
<name>A4C3D9_9GAMM</name>
<dbReference type="eggNOG" id="ENOG502ZNV4">
    <property type="taxonomic scope" value="Bacteria"/>
</dbReference>
<dbReference type="EMBL" id="AAOH01000001">
    <property type="protein sequence ID" value="EAR30071.1"/>
    <property type="molecule type" value="Genomic_DNA"/>
</dbReference>
<dbReference type="AlphaFoldDB" id="A4C3D9"/>
<keyword evidence="3" id="KW-1185">Reference proteome</keyword>
<evidence type="ECO:0000313" key="2">
    <source>
        <dbReference type="EMBL" id="EAR30071.1"/>
    </source>
</evidence>
<evidence type="ECO:0000313" key="3">
    <source>
        <dbReference type="Proteomes" id="UP000006201"/>
    </source>
</evidence>
<feature type="transmembrane region" description="Helical" evidence="1">
    <location>
        <begin position="69"/>
        <end position="89"/>
    </location>
</feature>
<evidence type="ECO:0000256" key="1">
    <source>
        <dbReference type="SAM" id="Phobius"/>
    </source>
</evidence>
<keyword evidence="1" id="KW-0472">Membrane</keyword>
<protein>
    <submittedName>
        <fullName evidence="2">Uncharacterized protein</fullName>
    </submittedName>
</protein>
<feature type="transmembrane region" description="Helical" evidence="1">
    <location>
        <begin position="44"/>
        <end position="62"/>
    </location>
</feature>
<keyword evidence="1" id="KW-1133">Transmembrane helix</keyword>
<gene>
    <name evidence="2" type="ORF">PTD2_00841</name>
</gene>
<proteinExistence type="predicted"/>
<keyword evidence="1" id="KW-0812">Transmembrane</keyword>